<comment type="subcellular location">
    <subcellularLocation>
        <location evidence="1">Cell membrane</location>
        <topology evidence="1">Lipid-anchor</topology>
        <topology evidence="1">GPI-anchor</topology>
    </subcellularLocation>
</comment>
<evidence type="ECO:0000256" key="1">
    <source>
        <dbReference type="ARBA" id="ARBA00004609"/>
    </source>
</evidence>
<protein>
    <submittedName>
        <fullName evidence="11">(Atlantic silverside) hypothetical protein</fullName>
    </submittedName>
</protein>
<dbReference type="Pfam" id="PF15056">
    <property type="entry name" value="NRN1"/>
    <property type="match status" value="1"/>
</dbReference>
<proteinExistence type="inferred from homology"/>
<keyword evidence="5" id="KW-0732">Signal</keyword>
<dbReference type="OrthoDB" id="9929715at2759"/>
<evidence type="ECO:0000256" key="2">
    <source>
        <dbReference type="ARBA" id="ARBA00008377"/>
    </source>
</evidence>
<evidence type="ECO:0000256" key="10">
    <source>
        <dbReference type="SAM" id="Phobius"/>
    </source>
</evidence>
<evidence type="ECO:0000313" key="12">
    <source>
        <dbReference type="Proteomes" id="UP000677803"/>
    </source>
</evidence>
<dbReference type="InterPro" id="IPR026144">
    <property type="entry name" value="Neuritin_fam"/>
</dbReference>
<evidence type="ECO:0000256" key="3">
    <source>
        <dbReference type="ARBA" id="ARBA00022475"/>
    </source>
</evidence>
<evidence type="ECO:0000256" key="9">
    <source>
        <dbReference type="SAM" id="MobiDB-lite"/>
    </source>
</evidence>
<dbReference type="GO" id="GO:0005886">
    <property type="term" value="C:plasma membrane"/>
    <property type="evidence" value="ECO:0007669"/>
    <property type="project" value="UniProtKB-SubCell"/>
</dbReference>
<keyword evidence="10" id="KW-0812">Transmembrane</keyword>
<sequence>MRSWDQFHDCANVAMAGCPQEAAAVWESLRQESKKMQFSGNLYDMCSNRDGLPPADSAVPRGSPGKEEVSQESLRGGAAGRGGGPGLLGLLLTAALLLISCLGCFDLFGPGLCILIFNPAVGNKPIASPVTCLVDFTLQIRQQKKPQFFVWLQPAVCVCSSSSENIGLPDY</sequence>
<keyword evidence="4" id="KW-0336">GPI-anchor</keyword>
<dbReference type="AlphaFoldDB" id="A0A8S4BRP4"/>
<organism evidence="11 12">
    <name type="scientific">Menidia menidia</name>
    <name type="common">Atlantic silverside</name>
    <dbReference type="NCBI Taxonomy" id="238744"/>
    <lineage>
        <taxon>Eukaryota</taxon>
        <taxon>Metazoa</taxon>
        <taxon>Chordata</taxon>
        <taxon>Craniata</taxon>
        <taxon>Vertebrata</taxon>
        <taxon>Euteleostomi</taxon>
        <taxon>Actinopterygii</taxon>
        <taxon>Neopterygii</taxon>
        <taxon>Teleostei</taxon>
        <taxon>Neoteleostei</taxon>
        <taxon>Acanthomorphata</taxon>
        <taxon>Ovalentaria</taxon>
        <taxon>Atherinomorphae</taxon>
        <taxon>Atheriniformes</taxon>
        <taxon>Atherinopsidae</taxon>
        <taxon>Menidiinae</taxon>
        <taxon>Menidia</taxon>
    </lineage>
</organism>
<evidence type="ECO:0000256" key="5">
    <source>
        <dbReference type="ARBA" id="ARBA00022729"/>
    </source>
</evidence>
<comment type="similarity">
    <text evidence="2">Belongs to the neuritin family.</text>
</comment>
<comment type="caution">
    <text evidence="11">The sequence shown here is derived from an EMBL/GenBank/DDBJ whole genome shotgun (WGS) entry which is preliminary data.</text>
</comment>
<dbReference type="PANTHER" id="PTHR15902:SF2">
    <property type="entry name" value="NEURITIN-LIKE PROTEIN"/>
    <property type="match status" value="1"/>
</dbReference>
<dbReference type="Proteomes" id="UP000677803">
    <property type="component" value="Unassembled WGS sequence"/>
</dbReference>
<evidence type="ECO:0000256" key="7">
    <source>
        <dbReference type="ARBA" id="ARBA00023180"/>
    </source>
</evidence>
<keyword evidence="6 10" id="KW-0472">Membrane</keyword>
<feature type="region of interest" description="Disordered" evidence="9">
    <location>
        <begin position="54"/>
        <end position="77"/>
    </location>
</feature>
<dbReference type="GO" id="GO:1990138">
    <property type="term" value="P:neuron projection extension"/>
    <property type="evidence" value="ECO:0007669"/>
    <property type="project" value="TreeGrafter"/>
</dbReference>
<feature type="transmembrane region" description="Helical" evidence="10">
    <location>
        <begin position="90"/>
        <end position="117"/>
    </location>
</feature>
<evidence type="ECO:0000256" key="6">
    <source>
        <dbReference type="ARBA" id="ARBA00023136"/>
    </source>
</evidence>
<dbReference type="PANTHER" id="PTHR15902">
    <property type="entry name" value="NEURITIN-RELATED"/>
    <property type="match status" value="1"/>
</dbReference>
<keyword evidence="3" id="KW-1003">Cell membrane</keyword>
<keyword evidence="7" id="KW-0325">Glycoprotein</keyword>
<reference evidence="11" key="1">
    <citation type="submission" date="2021-05" db="EMBL/GenBank/DDBJ databases">
        <authorList>
            <person name="Tigano A."/>
        </authorList>
    </citation>
    <scope>NUCLEOTIDE SEQUENCE</scope>
</reference>
<evidence type="ECO:0000256" key="8">
    <source>
        <dbReference type="ARBA" id="ARBA00023288"/>
    </source>
</evidence>
<evidence type="ECO:0000256" key="4">
    <source>
        <dbReference type="ARBA" id="ARBA00022622"/>
    </source>
</evidence>
<keyword evidence="12" id="KW-1185">Reference proteome</keyword>
<dbReference type="GO" id="GO:0098552">
    <property type="term" value="C:side of membrane"/>
    <property type="evidence" value="ECO:0007669"/>
    <property type="project" value="UniProtKB-KW"/>
</dbReference>
<accession>A0A8S4BRP4</accession>
<evidence type="ECO:0000313" key="11">
    <source>
        <dbReference type="EMBL" id="CAG6012480.1"/>
    </source>
</evidence>
<gene>
    <name evidence="11" type="ORF">MMEN_LOCUS19126</name>
</gene>
<dbReference type="EMBL" id="CAJRST010038633">
    <property type="protein sequence ID" value="CAG6012480.1"/>
    <property type="molecule type" value="Genomic_DNA"/>
</dbReference>
<keyword evidence="10" id="KW-1133">Transmembrane helix</keyword>
<name>A0A8S4BRP4_9TELE</name>
<keyword evidence="8" id="KW-0449">Lipoprotein</keyword>